<evidence type="ECO:0000259" key="4">
    <source>
        <dbReference type="PROSITE" id="PS51898"/>
    </source>
</evidence>
<dbReference type="InterPro" id="IPR010998">
    <property type="entry name" value="Integrase_recombinase_N"/>
</dbReference>
<dbReference type="GO" id="GO:0015074">
    <property type="term" value="P:DNA integration"/>
    <property type="evidence" value="ECO:0007669"/>
    <property type="project" value="InterPro"/>
</dbReference>
<proteinExistence type="inferred from homology"/>
<dbReference type="OrthoDB" id="9803188at2"/>
<dbReference type="PANTHER" id="PTHR30349">
    <property type="entry name" value="PHAGE INTEGRASE-RELATED"/>
    <property type="match status" value="1"/>
</dbReference>
<evidence type="ECO:0000313" key="5">
    <source>
        <dbReference type="EMBL" id="BAC13190.1"/>
    </source>
</evidence>
<organism evidence="5 6">
    <name type="scientific">Oceanobacillus iheyensis (strain DSM 14371 / CIP 107618 / JCM 11309 / KCTC 3954 / HTE831)</name>
    <dbReference type="NCBI Taxonomy" id="221109"/>
    <lineage>
        <taxon>Bacteria</taxon>
        <taxon>Bacillati</taxon>
        <taxon>Bacillota</taxon>
        <taxon>Bacilli</taxon>
        <taxon>Bacillales</taxon>
        <taxon>Bacillaceae</taxon>
        <taxon>Oceanobacillus</taxon>
    </lineage>
</organism>
<dbReference type="Pfam" id="PF14657">
    <property type="entry name" value="Arm-DNA-bind_4"/>
    <property type="match status" value="1"/>
</dbReference>
<dbReference type="Pfam" id="PF00589">
    <property type="entry name" value="Phage_integrase"/>
    <property type="match status" value="1"/>
</dbReference>
<dbReference type="STRING" id="221109.gene:10733474"/>
<sequence>MKGSIKKYDTKKGIRYLFIIDINQSGKARKQKKLSGFTRKKDAEDALKKLIIELENDGYLEPSKESFQSFLQHWFYTHYITSIKRTTHSNRDYLIKKHLIEDNPFAEKAISDITTEEIDYFYHYKLGKGYSTSYIRKMHQMLHLSFAQAVKWRKISYNPVVNTTPPRVQTKQVSIWSKDQVKQFLETSNLERLYILFLLAIYTGMRKGELLGLKWSDINMEKECIHIHRNLCYIQNQGYFFTTPKTVRSTRVIPISSLISDQLQCIKEKQQCEKELAGPSYEDNDLVICTALGKVQDPRNVTRVFERCIKNANVPKIRFHDLRHTHASILISEGVDIVKVSSRMGHTSPKTTLDIYAHVVPNTDNEVATIFEKSLQNS</sequence>
<dbReference type="EMBL" id="BA000028">
    <property type="protein sequence ID" value="BAC13190.1"/>
    <property type="molecule type" value="Genomic_DNA"/>
</dbReference>
<evidence type="ECO:0000256" key="2">
    <source>
        <dbReference type="ARBA" id="ARBA00023125"/>
    </source>
</evidence>
<dbReference type="Gene3D" id="1.10.443.10">
    <property type="entry name" value="Intergrase catalytic core"/>
    <property type="match status" value="1"/>
</dbReference>
<dbReference type="SUPFAM" id="SSF56349">
    <property type="entry name" value="DNA breaking-rejoining enzymes"/>
    <property type="match status" value="1"/>
</dbReference>
<name>Q8ERR7_OCEIH</name>
<dbReference type="AlphaFoldDB" id="Q8ERR7"/>
<feature type="domain" description="Tyr recombinase" evidence="4">
    <location>
        <begin position="171"/>
        <end position="369"/>
    </location>
</feature>
<dbReference type="Gene3D" id="1.10.150.130">
    <property type="match status" value="1"/>
</dbReference>
<dbReference type="InterPro" id="IPR050090">
    <property type="entry name" value="Tyrosine_recombinase_XerCD"/>
</dbReference>
<dbReference type="eggNOG" id="COG0582">
    <property type="taxonomic scope" value="Bacteria"/>
</dbReference>
<protein>
    <submittedName>
        <fullName evidence="5">Hypothetical conserved protein</fullName>
    </submittedName>
</protein>
<evidence type="ECO:0000256" key="1">
    <source>
        <dbReference type="ARBA" id="ARBA00008857"/>
    </source>
</evidence>
<reference evidence="5 6" key="1">
    <citation type="journal article" date="2001" name="FEMS Microbiol. Lett.">
        <title>Oceanobacillus iheyensis gen. nov., sp. nov., a deep-sea extremely halotolerant and alkaliphilic species isolated from a depth of 1050 m on the Iheya Ridge.</title>
        <authorList>
            <person name="Lu J."/>
            <person name="Nogi Y."/>
            <person name="Takami H."/>
        </authorList>
    </citation>
    <scope>NUCLEOTIDE SEQUENCE [LARGE SCALE GENOMIC DNA]</scope>
    <source>
        <strain evidence="6">DSM 14371 / CIP 107618 / JCM 11309 / KCTC 3954 / HTE831</strain>
    </source>
</reference>
<dbReference type="InterPro" id="IPR002104">
    <property type="entry name" value="Integrase_catalytic"/>
</dbReference>
<comment type="similarity">
    <text evidence="1">Belongs to the 'phage' integrase family.</text>
</comment>
<dbReference type="Proteomes" id="UP000000822">
    <property type="component" value="Chromosome"/>
</dbReference>
<dbReference type="KEGG" id="oih:OB1234"/>
<dbReference type="InterPro" id="IPR011010">
    <property type="entry name" value="DNA_brk_join_enz"/>
</dbReference>
<dbReference type="RefSeq" id="WP_011065633.1">
    <property type="nucleotide sequence ID" value="NC_004193.1"/>
</dbReference>
<keyword evidence="2" id="KW-0238">DNA-binding</keyword>
<dbReference type="PROSITE" id="PS51898">
    <property type="entry name" value="TYR_RECOMBINASE"/>
    <property type="match status" value="1"/>
</dbReference>
<gene>
    <name evidence="5" type="ordered locus">OB1234</name>
</gene>
<evidence type="ECO:0000313" key="6">
    <source>
        <dbReference type="Proteomes" id="UP000000822"/>
    </source>
</evidence>
<reference evidence="5 6" key="2">
    <citation type="journal article" date="2002" name="Nucleic Acids Res.">
        <title>Genome sequence of Oceanobacillus iheyensis isolated from the Iheya Ridge and its unexpected adaptive capabilities to extreme environments.</title>
        <authorList>
            <person name="Takami H."/>
            <person name="Takaki Y."/>
            <person name="Uchiyama I."/>
        </authorList>
    </citation>
    <scope>NUCLEOTIDE SEQUENCE [LARGE SCALE GENOMIC DNA]</scope>
    <source>
        <strain evidence="6">DSM 14371 / CIP 107618 / JCM 11309 / KCTC 3954 / HTE831</strain>
    </source>
</reference>
<dbReference type="CDD" id="cd01189">
    <property type="entry name" value="INT_ICEBs1_C_like"/>
    <property type="match status" value="1"/>
</dbReference>
<dbReference type="HOGENOM" id="CLU_027562_17_1_9"/>
<keyword evidence="6" id="KW-1185">Reference proteome</keyword>
<dbReference type="PANTHER" id="PTHR30349:SF64">
    <property type="entry name" value="PROPHAGE INTEGRASE INTD-RELATED"/>
    <property type="match status" value="1"/>
</dbReference>
<accession>Q8ERR7</accession>
<dbReference type="InterPro" id="IPR013762">
    <property type="entry name" value="Integrase-like_cat_sf"/>
</dbReference>
<dbReference type="GO" id="GO:0003677">
    <property type="term" value="F:DNA binding"/>
    <property type="evidence" value="ECO:0007669"/>
    <property type="project" value="UniProtKB-KW"/>
</dbReference>
<keyword evidence="3" id="KW-0233">DNA recombination</keyword>
<evidence type="ECO:0000256" key="3">
    <source>
        <dbReference type="ARBA" id="ARBA00023172"/>
    </source>
</evidence>
<dbReference type="PhylomeDB" id="Q8ERR7"/>
<dbReference type="GO" id="GO:0006310">
    <property type="term" value="P:DNA recombination"/>
    <property type="evidence" value="ECO:0007669"/>
    <property type="project" value="UniProtKB-KW"/>
</dbReference>
<dbReference type="InterPro" id="IPR028259">
    <property type="entry name" value="AP2-like_int_N"/>
</dbReference>